<evidence type="ECO:0000313" key="3">
    <source>
        <dbReference type="Proteomes" id="UP001458880"/>
    </source>
</evidence>
<keyword evidence="3" id="KW-1185">Reference proteome</keyword>
<organism evidence="2 3">
    <name type="scientific">Popillia japonica</name>
    <name type="common">Japanese beetle</name>
    <dbReference type="NCBI Taxonomy" id="7064"/>
    <lineage>
        <taxon>Eukaryota</taxon>
        <taxon>Metazoa</taxon>
        <taxon>Ecdysozoa</taxon>
        <taxon>Arthropoda</taxon>
        <taxon>Hexapoda</taxon>
        <taxon>Insecta</taxon>
        <taxon>Pterygota</taxon>
        <taxon>Neoptera</taxon>
        <taxon>Endopterygota</taxon>
        <taxon>Coleoptera</taxon>
        <taxon>Polyphaga</taxon>
        <taxon>Scarabaeiformia</taxon>
        <taxon>Scarabaeidae</taxon>
        <taxon>Rutelinae</taxon>
        <taxon>Popillia</taxon>
    </lineage>
</organism>
<comment type="caution">
    <text evidence="2">The sequence shown here is derived from an EMBL/GenBank/DDBJ whole genome shotgun (WGS) entry which is preliminary data.</text>
</comment>
<dbReference type="Proteomes" id="UP001458880">
    <property type="component" value="Unassembled WGS sequence"/>
</dbReference>
<accession>A0AAW1L6S2</accession>
<evidence type="ECO:0000256" key="1">
    <source>
        <dbReference type="SAM" id="Phobius"/>
    </source>
</evidence>
<sequence>MKNHDVRIINGLELCMYTSKNHADSKMLHLEGDNNNMSNSPVENYNGSIVIKVLFFILKVILSFCFCAIDLLIDCVTNKWTWSLMYLVVNVVMDIFFHLVLASAAVMVVFILNVDDFYQQVKDDELKSLNAIAQDEKLINILEKETCPNLV</sequence>
<dbReference type="AlphaFoldDB" id="A0AAW1L6S2"/>
<evidence type="ECO:0000313" key="2">
    <source>
        <dbReference type="EMBL" id="KAK9730469.1"/>
    </source>
</evidence>
<proteinExistence type="predicted"/>
<reference evidence="2 3" key="1">
    <citation type="journal article" date="2024" name="BMC Genomics">
        <title>De novo assembly and annotation of Popillia japonica's genome with initial clues to its potential as an invasive pest.</title>
        <authorList>
            <person name="Cucini C."/>
            <person name="Boschi S."/>
            <person name="Funari R."/>
            <person name="Cardaioli E."/>
            <person name="Iannotti N."/>
            <person name="Marturano G."/>
            <person name="Paoli F."/>
            <person name="Bruttini M."/>
            <person name="Carapelli A."/>
            <person name="Frati F."/>
            <person name="Nardi F."/>
        </authorList>
    </citation>
    <scope>NUCLEOTIDE SEQUENCE [LARGE SCALE GENOMIC DNA]</scope>
    <source>
        <strain evidence="2">DMR45628</strain>
    </source>
</reference>
<keyword evidence="1" id="KW-1133">Transmembrane helix</keyword>
<feature type="transmembrane region" description="Helical" evidence="1">
    <location>
        <begin position="49"/>
        <end position="72"/>
    </location>
</feature>
<name>A0AAW1L6S2_POPJA</name>
<keyword evidence="1" id="KW-0472">Membrane</keyword>
<feature type="transmembrane region" description="Helical" evidence="1">
    <location>
        <begin position="84"/>
        <end position="112"/>
    </location>
</feature>
<protein>
    <submittedName>
        <fullName evidence="2">Uncharacterized protein</fullName>
    </submittedName>
</protein>
<dbReference type="EMBL" id="JASPKY010000146">
    <property type="protein sequence ID" value="KAK9730469.1"/>
    <property type="molecule type" value="Genomic_DNA"/>
</dbReference>
<gene>
    <name evidence="2" type="ORF">QE152_g15154</name>
</gene>
<keyword evidence="1" id="KW-0812">Transmembrane</keyword>